<comment type="similarity">
    <text evidence="1">Belongs to the protein disulfide isomerase family.</text>
</comment>
<feature type="signal peptide" evidence="6">
    <location>
        <begin position="1"/>
        <end position="31"/>
    </location>
</feature>
<evidence type="ECO:0000256" key="6">
    <source>
        <dbReference type="SAM" id="SignalP"/>
    </source>
</evidence>
<evidence type="ECO:0000256" key="5">
    <source>
        <dbReference type="SAM" id="Phobius"/>
    </source>
</evidence>
<keyword evidence="5" id="KW-1133">Transmembrane helix</keyword>
<evidence type="ECO:0000313" key="8">
    <source>
        <dbReference type="Proteomes" id="UP001530400"/>
    </source>
</evidence>
<keyword evidence="8" id="KW-1185">Reference proteome</keyword>
<evidence type="ECO:0000313" key="7">
    <source>
        <dbReference type="EMBL" id="KAL3768529.1"/>
    </source>
</evidence>
<dbReference type="PANTHER" id="PTHR45672:SF3">
    <property type="entry name" value="THIOREDOXIN DOMAIN-CONTAINING PROTEIN 5"/>
    <property type="match status" value="1"/>
</dbReference>
<evidence type="ECO:0000256" key="2">
    <source>
        <dbReference type="ARBA" id="ARBA00022729"/>
    </source>
</evidence>
<dbReference type="SUPFAM" id="SSF52833">
    <property type="entry name" value="Thioredoxin-like"/>
    <property type="match status" value="1"/>
</dbReference>
<dbReference type="CDD" id="cd02961">
    <property type="entry name" value="PDI_a_family"/>
    <property type="match status" value="1"/>
</dbReference>
<dbReference type="PANTHER" id="PTHR45672">
    <property type="entry name" value="PROTEIN DISULFIDE-ISOMERASE C17H9.14C-RELATED"/>
    <property type="match status" value="1"/>
</dbReference>
<proteinExistence type="inferred from homology"/>
<keyword evidence="5" id="KW-0472">Membrane</keyword>
<keyword evidence="5" id="KW-0812">Transmembrane</keyword>
<feature type="coiled-coil region" evidence="3">
    <location>
        <begin position="281"/>
        <end position="315"/>
    </location>
</feature>
<accession>A0ABD3MX55</accession>
<keyword evidence="2 6" id="KW-0732">Signal</keyword>
<evidence type="ECO:0000256" key="4">
    <source>
        <dbReference type="SAM" id="MobiDB-lite"/>
    </source>
</evidence>
<name>A0ABD3MX55_9STRA</name>
<comment type="caution">
    <text evidence="7">The sequence shown here is derived from an EMBL/GenBank/DDBJ whole genome shotgun (WGS) entry which is preliminary data.</text>
</comment>
<protein>
    <recommendedName>
        <fullName evidence="9">Thioredoxin domain-containing protein</fullName>
    </recommendedName>
</protein>
<dbReference type="Proteomes" id="UP001530400">
    <property type="component" value="Unassembled WGS sequence"/>
</dbReference>
<dbReference type="InterPro" id="IPR051063">
    <property type="entry name" value="PDI"/>
</dbReference>
<feature type="transmembrane region" description="Helical" evidence="5">
    <location>
        <begin position="251"/>
        <end position="273"/>
    </location>
</feature>
<dbReference type="Gene3D" id="3.40.30.10">
    <property type="entry name" value="Glutaredoxin"/>
    <property type="match status" value="1"/>
</dbReference>
<reference evidence="7 8" key="1">
    <citation type="submission" date="2024-10" db="EMBL/GenBank/DDBJ databases">
        <title>Updated reference genomes for cyclostephanoid diatoms.</title>
        <authorList>
            <person name="Roberts W.R."/>
            <person name="Alverson A.J."/>
        </authorList>
    </citation>
    <scope>NUCLEOTIDE SEQUENCE [LARGE SCALE GENOMIC DNA]</scope>
    <source>
        <strain evidence="7 8">AJA010-31</strain>
    </source>
</reference>
<evidence type="ECO:0008006" key="9">
    <source>
        <dbReference type="Google" id="ProtNLM"/>
    </source>
</evidence>
<dbReference type="EMBL" id="JALLPJ020001345">
    <property type="protein sequence ID" value="KAL3768529.1"/>
    <property type="molecule type" value="Genomic_DNA"/>
</dbReference>
<feature type="region of interest" description="Disordered" evidence="4">
    <location>
        <begin position="336"/>
        <end position="355"/>
    </location>
</feature>
<dbReference type="InterPro" id="IPR036249">
    <property type="entry name" value="Thioredoxin-like_sf"/>
</dbReference>
<dbReference type="AlphaFoldDB" id="A0ABD3MX55"/>
<sequence length="384" mass="43764">MKRHAAIKLAFHLAALLSMLLLSFQLQLTAAESIDEEPTCKLDQTNSDCTEHQPEKILDGDGAGVANTSISRMLVTLTDENFDELTWTSYPATWLIMFKTDACGICKKALPELEKLVVDPALMEHNENELRSLKDFVYKQGQKAEEGQVPKGPVHIGIIDANWDGRDTTKRFGIDATPTIIVVRNEGYDDDMDDTRTYTTYRGQRAQYPLKNYVLGGFIYRSKSHVPPPLPARESKPNSLYGRLFEVGKPYLMWVGKLLAAWFIFIGAIGLFMRVHNYAWNDNEEDQAEKAKRKKDEIEREIAEGKREYKIDQSKRAEERQRKMLERKLENRAKFAAKKEERKKKVQPIDGELDDDDDFVAVGVAVKKSDIQKDKKATGKSKSN</sequence>
<evidence type="ECO:0000256" key="1">
    <source>
        <dbReference type="ARBA" id="ARBA00006347"/>
    </source>
</evidence>
<gene>
    <name evidence="7" type="ORF">ACHAWO_011484</name>
</gene>
<organism evidence="7 8">
    <name type="scientific">Cyclotella atomus</name>
    <dbReference type="NCBI Taxonomy" id="382360"/>
    <lineage>
        <taxon>Eukaryota</taxon>
        <taxon>Sar</taxon>
        <taxon>Stramenopiles</taxon>
        <taxon>Ochrophyta</taxon>
        <taxon>Bacillariophyta</taxon>
        <taxon>Coscinodiscophyceae</taxon>
        <taxon>Thalassiosirophycidae</taxon>
        <taxon>Stephanodiscales</taxon>
        <taxon>Stephanodiscaceae</taxon>
        <taxon>Cyclotella</taxon>
    </lineage>
</organism>
<evidence type="ECO:0000256" key="3">
    <source>
        <dbReference type="SAM" id="Coils"/>
    </source>
</evidence>
<feature type="chain" id="PRO_5044879923" description="Thioredoxin domain-containing protein" evidence="6">
    <location>
        <begin position="32"/>
        <end position="384"/>
    </location>
</feature>
<keyword evidence="3" id="KW-0175">Coiled coil</keyword>